<keyword evidence="4" id="KW-1185">Reference proteome</keyword>
<dbReference type="GO" id="GO:0004519">
    <property type="term" value="F:endonuclease activity"/>
    <property type="evidence" value="ECO:0007669"/>
    <property type="project" value="UniProtKB-KW"/>
</dbReference>
<dbReference type="Proteomes" id="UP000625033">
    <property type="component" value="Unassembled WGS sequence"/>
</dbReference>
<keyword evidence="3" id="KW-0540">Nuclease</keyword>
<evidence type="ECO:0000256" key="1">
    <source>
        <dbReference type="SAM" id="MobiDB-lite"/>
    </source>
</evidence>
<comment type="caution">
    <text evidence="3">The sequence shown here is derived from an EMBL/GenBank/DDBJ whole genome shotgun (WGS) entry which is preliminary data.</text>
</comment>
<proteinExistence type="predicted"/>
<feature type="region of interest" description="Disordered" evidence="1">
    <location>
        <begin position="269"/>
        <end position="288"/>
    </location>
</feature>
<keyword evidence="3" id="KW-0255">Endonuclease</keyword>
<organism evidence="3 4">
    <name type="scientific">Zhihengliuella flava</name>
    <dbReference type="NCBI Taxonomy" id="1285193"/>
    <lineage>
        <taxon>Bacteria</taxon>
        <taxon>Bacillati</taxon>
        <taxon>Actinomycetota</taxon>
        <taxon>Actinomycetes</taxon>
        <taxon>Micrococcales</taxon>
        <taxon>Micrococcaceae</taxon>
        <taxon>Zhihengliuella</taxon>
    </lineage>
</organism>
<feature type="domain" description="DUF559" evidence="2">
    <location>
        <begin position="187"/>
        <end position="265"/>
    </location>
</feature>
<dbReference type="InterPro" id="IPR011335">
    <property type="entry name" value="Restrct_endonuc-II-like"/>
</dbReference>
<reference evidence="3" key="1">
    <citation type="submission" date="2020-11" db="EMBL/GenBank/DDBJ databases">
        <title>Sequencing the genomes of 1000 actinobacteria strains.</title>
        <authorList>
            <person name="Klenk H.-P."/>
        </authorList>
    </citation>
    <scope>NUCLEOTIDE SEQUENCE</scope>
    <source>
        <strain evidence="3">DSM 26152</strain>
    </source>
</reference>
<dbReference type="AlphaFoldDB" id="A0A931D726"/>
<accession>A0A931D726</accession>
<dbReference type="RefSeq" id="WP_196836127.1">
    <property type="nucleotide sequence ID" value="NZ_JADOTZ010000001.1"/>
</dbReference>
<keyword evidence="3" id="KW-0378">Hydrolase</keyword>
<sequence>MDLERLLREHGALKRAHLVAASMPRRAIDAAFRAYPTPRRGIIAAPDLPAPALEALRLGGSLTCASAAAHHGLWLLRRPSALHVATTHGRRLPASTFRIIRHRGAADGLLSTSIADLCFHAATCLPVLEAAVVLESAVASGQASLAGLSARLESRGGQAREVLRLVRGIADSPVEVVVRAGLMHRAIAFEEQVMLRDVGRVDFLVEGWLIVEVDGWAWHGNQQAWQNDALRGQNAARRGFHTLRFTASDVLWRADTVFQTLQTVLRTNQPTFAAPNPPDASAHLADKA</sequence>
<evidence type="ECO:0000313" key="4">
    <source>
        <dbReference type="Proteomes" id="UP000625033"/>
    </source>
</evidence>
<protein>
    <submittedName>
        <fullName evidence="3">Very-short-patch-repair endonuclease</fullName>
    </submittedName>
</protein>
<evidence type="ECO:0000313" key="3">
    <source>
        <dbReference type="EMBL" id="MBG6084880.1"/>
    </source>
</evidence>
<dbReference type="Pfam" id="PF04480">
    <property type="entry name" value="DUF559"/>
    <property type="match status" value="1"/>
</dbReference>
<dbReference type="Gene3D" id="3.40.960.10">
    <property type="entry name" value="VSR Endonuclease"/>
    <property type="match status" value="1"/>
</dbReference>
<dbReference type="EMBL" id="JADOTZ010000001">
    <property type="protein sequence ID" value="MBG6084880.1"/>
    <property type="molecule type" value="Genomic_DNA"/>
</dbReference>
<name>A0A931D726_9MICC</name>
<gene>
    <name evidence="3" type="ORF">IW252_001647</name>
</gene>
<evidence type="ECO:0000259" key="2">
    <source>
        <dbReference type="Pfam" id="PF04480"/>
    </source>
</evidence>
<dbReference type="InterPro" id="IPR007569">
    <property type="entry name" value="DUF559"/>
</dbReference>
<dbReference type="SUPFAM" id="SSF52980">
    <property type="entry name" value="Restriction endonuclease-like"/>
    <property type="match status" value="1"/>
</dbReference>